<sequence length="215" mass="22679">MSVTIAEELLLLAHSEEAGKQLVDSTSLNLALGGALLAELALGERIDLEGRHVVVKDPTPLGDGELDRALARIVEETKPRKPDWWVNKLHAGKLRDRLLTRLADAGVLTEQQGKVLGIFPSKRWPEADGTVEAGVRERIASALGGSDPDPRTAVLVAVMHAVKLERKAFPGADKKRIKEIAEGEWAGAAVARTIASIQAAIMAGAVAAVVAAGAS</sequence>
<dbReference type="RefSeq" id="WP_181610454.1">
    <property type="nucleotide sequence ID" value="NZ_BAABAM010000002.1"/>
</dbReference>
<keyword evidence="2" id="KW-0333">Golgi apparatus</keyword>
<evidence type="ECO:0000256" key="4">
    <source>
        <dbReference type="ARBA" id="ARBA00023136"/>
    </source>
</evidence>
<keyword evidence="3" id="KW-0446">Lipid-binding</keyword>
<dbReference type="InterPro" id="IPR008628">
    <property type="entry name" value="GPP34-like"/>
</dbReference>
<reference evidence="5 6" key="1">
    <citation type="submission" date="2020-07" db="EMBL/GenBank/DDBJ databases">
        <title>Genomic Encyclopedia of Type Strains, Phase IV (KMG-IV): sequencing the most valuable type-strain genomes for metagenomic binning, comparative biology and taxonomic classification.</title>
        <authorList>
            <person name="Goeker M."/>
        </authorList>
    </citation>
    <scope>NUCLEOTIDE SEQUENCE [LARGE SCALE GENOMIC DNA]</scope>
    <source>
        <strain evidence="5 6">DSM 45533</strain>
    </source>
</reference>
<dbReference type="GO" id="GO:0007030">
    <property type="term" value="P:Golgi organization"/>
    <property type="evidence" value="ECO:0007669"/>
    <property type="project" value="TreeGrafter"/>
</dbReference>
<name>A0A7W0HQ99_9ACTN</name>
<comment type="caution">
    <text evidence="5">The sequence shown here is derived from an EMBL/GenBank/DDBJ whole genome shotgun (WGS) entry which is preliminary data.</text>
</comment>
<dbReference type="GO" id="GO:0005829">
    <property type="term" value="C:cytosol"/>
    <property type="evidence" value="ECO:0007669"/>
    <property type="project" value="TreeGrafter"/>
</dbReference>
<gene>
    <name evidence="5" type="ORF">HNR30_003026</name>
</gene>
<evidence type="ECO:0000256" key="3">
    <source>
        <dbReference type="ARBA" id="ARBA00023121"/>
    </source>
</evidence>
<proteinExistence type="predicted"/>
<dbReference type="PANTHER" id="PTHR12704:SF2">
    <property type="entry name" value="GOLGI PHOSPHOPROTEIN 3 HOMOLOG SAURON"/>
    <property type="match status" value="1"/>
</dbReference>
<dbReference type="GO" id="GO:0048194">
    <property type="term" value="P:Golgi vesicle budding"/>
    <property type="evidence" value="ECO:0007669"/>
    <property type="project" value="TreeGrafter"/>
</dbReference>
<dbReference type="Gene3D" id="1.10.3630.10">
    <property type="entry name" value="yeast vps74-n-term truncation variant domain like"/>
    <property type="match status" value="1"/>
</dbReference>
<keyword evidence="4" id="KW-0472">Membrane</keyword>
<evidence type="ECO:0000313" key="6">
    <source>
        <dbReference type="Proteomes" id="UP000530928"/>
    </source>
</evidence>
<dbReference type="Proteomes" id="UP000530928">
    <property type="component" value="Unassembled WGS sequence"/>
</dbReference>
<dbReference type="AlphaFoldDB" id="A0A7W0HQ99"/>
<evidence type="ECO:0000256" key="1">
    <source>
        <dbReference type="ARBA" id="ARBA00004255"/>
    </source>
</evidence>
<dbReference type="GO" id="GO:0012505">
    <property type="term" value="C:endomembrane system"/>
    <property type="evidence" value="ECO:0007669"/>
    <property type="project" value="UniProtKB-ARBA"/>
</dbReference>
<dbReference type="PANTHER" id="PTHR12704">
    <property type="entry name" value="TRANS-GOLGI PROTEIN GMX33"/>
    <property type="match status" value="1"/>
</dbReference>
<comment type="subcellular location">
    <subcellularLocation>
        <location evidence="1">Golgi apparatus membrane</location>
        <topology evidence="1">Peripheral membrane protein</topology>
        <orientation evidence="1">Cytoplasmic side</orientation>
    </subcellularLocation>
</comment>
<accession>A0A7W0HQ99</accession>
<dbReference type="EMBL" id="JACDUR010000003">
    <property type="protein sequence ID" value="MBA2891685.1"/>
    <property type="molecule type" value="Genomic_DNA"/>
</dbReference>
<dbReference type="Pfam" id="PF05719">
    <property type="entry name" value="GPP34"/>
    <property type="match status" value="1"/>
</dbReference>
<dbReference type="GO" id="GO:0043001">
    <property type="term" value="P:Golgi to plasma membrane protein transport"/>
    <property type="evidence" value="ECO:0007669"/>
    <property type="project" value="TreeGrafter"/>
</dbReference>
<evidence type="ECO:0000313" key="5">
    <source>
        <dbReference type="EMBL" id="MBA2891685.1"/>
    </source>
</evidence>
<dbReference type="InterPro" id="IPR038261">
    <property type="entry name" value="GPP34-like_sf"/>
</dbReference>
<evidence type="ECO:0008006" key="7">
    <source>
        <dbReference type="Google" id="ProtNLM"/>
    </source>
</evidence>
<evidence type="ECO:0000256" key="2">
    <source>
        <dbReference type="ARBA" id="ARBA00023034"/>
    </source>
</evidence>
<keyword evidence="6" id="KW-1185">Reference proteome</keyword>
<dbReference type="GO" id="GO:0006890">
    <property type="term" value="P:retrograde vesicle-mediated transport, Golgi to endoplasmic reticulum"/>
    <property type="evidence" value="ECO:0007669"/>
    <property type="project" value="TreeGrafter"/>
</dbReference>
<dbReference type="GO" id="GO:0070273">
    <property type="term" value="F:phosphatidylinositol-4-phosphate binding"/>
    <property type="evidence" value="ECO:0007669"/>
    <property type="project" value="InterPro"/>
</dbReference>
<organism evidence="5 6">
    <name type="scientific">Nonomuraea soli</name>
    <dbReference type="NCBI Taxonomy" id="1032476"/>
    <lineage>
        <taxon>Bacteria</taxon>
        <taxon>Bacillati</taxon>
        <taxon>Actinomycetota</taxon>
        <taxon>Actinomycetes</taxon>
        <taxon>Streptosporangiales</taxon>
        <taxon>Streptosporangiaceae</taxon>
        <taxon>Nonomuraea</taxon>
    </lineage>
</organism>
<protein>
    <recommendedName>
        <fullName evidence="7">GPP34 family phosphoprotein</fullName>
    </recommendedName>
</protein>